<sequence length="381" mass="42602">MLKKSYQIILLLFISLGIISCQTEHNPIKTTNRNTIVDSTISIFEKKMVGHQMDSIFKKYNFNGSVGIFRDSIPIYRKNNGYSDFANKIPIDSNTVFAIGSISKQFTAILILLQIEQGKLNINDKVSQYLPEFQTKEYENILISQLLNHTSGLNTLGGKLMFKSGSGFFYSNEGFDSLGKIVEKVTGKTFDTNIEVLFKRVGMKNSSTGNTFEGKDFAGAYLGDALHAEKILNMPKRLGDKNIGIPAGGILSTIGDLQIWNNALYNGKILKAETFKQFISKSAERHHPVFGKMGYGYGIMLNIGKPLAYFHSGYIKGAPSLNIYYPESHTSVIILSNIADEAKGKNAIFRPHIEIKESTDLIENTIMDIKKEMLEPQRHNL</sequence>
<comment type="caution">
    <text evidence="2">The sequence shown here is derived from an EMBL/GenBank/DDBJ whole genome shotgun (WGS) entry which is preliminary data.</text>
</comment>
<dbReference type="EMBL" id="QWIV01000015">
    <property type="protein sequence ID" value="RMZ58174.1"/>
    <property type="molecule type" value="Genomic_DNA"/>
</dbReference>
<organism evidence="2 3">
    <name type="scientific">Chryseobacterium nematophagum</name>
    <dbReference type="NCBI Taxonomy" id="2305228"/>
    <lineage>
        <taxon>Bacteria</taxon>
        <taxon>Pseudomonadati</taxon>
        <taxon>Bacteroidota</taxon>
        <taxon>Flavobacteriia</taxon>
        <taxon>Flavobacteriales</taxon>
        <taxon>Weeksellaceae</taxon>
        <taxon>Chryseobacterium group</taxon>
        <taxon>Chryseobacterium</taxon>
    </lineage>
</organism>
<keyword evidence="2" id="KW-0378">Hydrolase</keyword>
<dbReference type="AlphaFoldDB" id="A0A3M7L854"/>
<proteinExistence type="predicted"/>
<dbReference type="Proteomes" id="UP000267524">
    <property type="component" value="Unassembled WGS sequence"/>
</dbReference>
<keyword evidence="3" id="KW-1185">Reference proteome</keyword>
<evidence type="ECO:0000313" key="2">
    <source>
        <dbReference type="EMBL" id="RMZ58174.1"/>
    </source>
</evidence>
<reference evidence="2 3" key="1">
    <citation type="submission" date="2018-08" db="EMBL/GenBank/DDBJ databases">
        <title>Chryseobacterium nematophagum: a novel matrix digesting pathogen of nematodes.</title>
        <authorList>
            <person name="Page A."/>
            <person name="Roberts M."/>
            <person name="Felix M.-A."/>
            <person name="Weir W."/>
        </authorList>
    </citation>
    <scope>NUCLEOTIDE SEQUENCE [LARGE SCALE GENOMIC DNA]</scope>
    <source>
        <strain evidence="2 3">JUb275</strain>
    </source>
</reference>
<evidence type="ECO:0000313" key="3">
    <source>
        <dbReference type="Proteomes" id="UP000267524"/>
    </source>
</evidence>
<dbReference type="RefSeq" id="WP_122548613.1">
    <property type="nucleotide sequence ID" value="NZ_QWIV01000015.1"/>
</dbReference>
<dbReference type="PROSITE" id="PS51257">
    <property type="entry name" value="PROKAR_LIPOPROTEIN"/>
    <property type="match status" value="1"/>
</dbReference>
<dbReference type="SUPFAM" id="SSF56601">
    <property type="entry name" value="beta-lactamase/transpeptidase-like"/>
    <property type="match status" value="1"/>
</dbReference>
<dbReference type="InterPro" id="IPR001466">
    <property type="entry name" value="Beta-lactam-related"/>
</dbReference>
<protein>
    <submittedName>
        <fullName evidence="2">Class A beta-lactamase-related serine hydrolase</fullName>
    </submittedName>
</protein>
<gene>
    <name evidence="2" type="ORF">D1632_17975</name>
</gene>
<accession>A0A3M7L854</accession>
<dbReference type="InterPro" id="IPR012338">
    <property type="entry name" value="Beta-lactam/transpept-like"/>
</dbReference>
<name>A0A3M7L854_9FLAO</name>
<dbReference type="GO" id="GO:0016787">
    <property type="term" value="F:hydrolase activity"/>
    <property type="evidence" value="ECO:0007669"/>
    <property type="project" value="UniProtKB-KW"/>
</dbReference>
<dbReference type="PANTHER" id="PTHR46825">
    <property type="entry name" value="D-ALANYL-D-ALANINE-CARBOXYPEPTIDASE/ENDOPEPTIDASE AMPH"/>
    <property type="match status" value="1"/>
</dbReference>
<feature type="domain" description="Beta-lactamase-related" evidence="1">
    <location>
        <begin position="64"/>
        <end position="343"/>
    </location>
</feature>
<evidence type="ECO:0000259" key="1">
    <source>
        <dbReference type="Pfam" id="PF00144"/>
    </source>
</evidence>
<dbReference type="Gene3D" id="3.40.710.10">
    <property type="entry name" value="DD-peptidase/beta-lactamase superfamily"/>
    <property type="match status" value="1"/>
</dbReference>
<dbReference type="PANTHER" id="PTHR46825:SF9">
    <property type="entry name" value="BETA-LACTAMASE-RELATED DOMAIN-CONTAINING PROTEIN"/>
    <property type="match status" value="1"/>
</dbReference>
<dbReference type="Pfam" id="PF00144">
    <property type="entry name" value="Beta-lactamase"/>
    <property type="match status" value="1"/>
</dbReference>
<dbReference type="InterPro" id="IPR050491">
    <property type="entry name" value="AmpC-like"/>
</dbReference>